<dbReference type="EMBL" id="ACCF01000080">
    <property type="protein sequence ID" value="EEF68462.1"/>
    <property type="molecule type" value="Genomic_DNA"/>
</dbReference>
<dbReference type="AlphaFoldDB" id="B9Y6C7"/>
<reference evidence="1 2" key="1">
    <citation type="submission" date="2008-12" db="EMBL/GenBank/DDBJ databases">
        <authorList>
            <person name="Fulton L."/>
            <person name="Clifton S."/>
            <person name="Fulton B."/>
            <person name="Xu J."/>
            <person name="Minx P."/>
            <person name="Pepin K.H."/>
            <person name="Johnson M."/>
            <person name="Bhonagiri V."/>
            <person name="Nash W.E."/>
            <person name="Mardis E.R."/>
            <person name="Wilson R.K."/>
        </authorList>
    </citation>
    <scope>NUCLEOTIDE SEQUENCE [LARGE SCALE GENOMIC DNA]</scope>
    <source>
        <strain evidence="1 2">DSM 12042</strain>
    </source>
</reference>
<dbReference type="Proteomes" id="UP000005950">
    <property type="component" value="Unassembled WGS sequence"/>
</dbReference>
<reference evidence="1 2" key="2">
    <citation type="submission" date="2009-02" db="EMBL/GenBank/DDBJ databases">
        <title>Draft genome sequence of Holdemania filiformis DSM 12042.</title>
        <authorList>
            <person name="Sudarsanam P."/>
            <person name="Ley R."/>
            <person name="Guruge J."/>
            <person name="Turnbaugh P.J."/>
            <person name="Mahowald M."/>
            <person name="Liep D."/>
            <person name="Gordon J."/>
        </authorList>
    </citation>
    <scope>NUCLEOTIDE SEQUENCE [LARGE SCALE GENOMIC DNA]</scope>
    <source>
        <strain evidence="1 2">DSM 12042</strain>
    </source>
</reference>
<comment type="caution">
    <text evidence="1">The sequence shown here is derived from an EMBL/GenBank/DDBJ whole genome shotgun (WGS) entry which is preliminary data.</text>
</comment>
<accession>B9Y6C7</accession>
<proteinExistence type="predicted"/>
<gene>
    <name evidence="1" type="ORF">HOLDEFILI_01359</name>
</gene>
<evidence type="ECO:0000313" key="2">
    <source>
        <dbReference type="Proteomes" id="UP000005950"/>
    </source>
</evidence>
<dbReference type="HOGENOM" id="CLU_3136509_0_0_9"/>
<name>B9Y6C7_9FIRM</name>
<protein>
    <submittedName>
        <fullName evidence="1">Uncharacterized protein</fullName>
    </submittedName>
</protein>
<organism evidence="1 2">
    <name type="scientific">Holdemania filiformis DSM 12042</name>
    <dbReference type="NCBI Taxonomy" id="545696"/>
    <lineage>
        <taxon>Bacteria</taxon>
        <taxon>Bacillati</taxon>
        <taxon>Bacillota</taxon>
        <taxon>Erysipelotrichia</taxon>
        <taxon>Erysipelotrichales</taxon>
        <taxon>Erysipelotrichaceae</taxon>
        <taxon>Holdemania</taxon>
    </lineage>
</organism>
<sequence>MKNVEKMIKNTRKTVRKVRRNWRKKERNTLNDPLICVVLDQAKSLIFKT</sequence>
<evidence type="ECO:0000313" key="1">
    <source>
        <dbReference type="EMBL" id="EEF68462.1"/>
    </source>
</evidence>